<accession>F6FGW4</accession>
<gene>
    <name evidence="1" type="ordered locus">MHF_1439</name>
</gene>
<evidence type="ECO:0000313" key="2">
    <source>
        <dbReference type="Proteomes" id="UP000007952"/>
    </source>
</evidence>
<reference evidence="1 2" key="1">
    <citation type="journal article" date="2011" name="J. Bacteriol.">
        <title>Complete genome sequences of two hemotropic Mycoplasmas, Mycoplasma haemofelis strain Ohio2 and Mycoplasma suis strain Illinois.</title>
        <authorList>
            <person name="Messick J.B."/>
            <person name="Santos A.P."/>
            <person name="Guimaraes A.M."/>
        </authorList>
    </citation>
    <scope>NUCLEOTIDE SEQUENCE [LARGE SCALE GENOMIC DNA]</scope>
    <source>
        <strain evidence="1 2">Ohio2</strain>
    </source>
</reference>
<dbReference type="STRING" id="859194.MHF_1439"/>
<dbReference type="EMBL" id="CP002808">
    <property type="protein sequence ID" value="AEG73673.1"/>
    <property type="molecule type" value="Genomic_DNA"/>
</dbReference>
<proteinExistence type="predicted"/>
<dbReference type="KEGG" id="mhf:MHF_1439"/>
<protein>
    <submittedName>
        <fullName evidence="1">Uncharacterized protein</fullName>
    </submittedName>
</protein>
<dbReference type="HOGENOM" id="CLU_098620_4_1_14"/>
<organism evidence="1 2">
    <name type="scientific">Mycoplasma haemofelis (strain Ohio2)</name>
    <dbReference type="NCBI Taxonomy" id="859194"/>
    <lineage>
        <taxon>Bacteria</taxon>
        <taxon>Bacillati</taxon>
        <taxon>Mycoplasmatota</taxon>
        <taxon>Mollicutes</taxon>
        <taxon>Mycoplasmataceae</taxon>
        <taxon>Mycoplasma</taxon>
    </lineage>
</organism>
<name>F6FGW4_MYCHI</name>
<reference key="2">
    <citation type="submission" date="2011-05" db="EMBL/GenBank/DDBJ databases">
        <title>The Genome of Mycoplasma haemofelis Strain Ohio2, a pathogenic hemoplasma of the cat.</title>
        <authorList>
            <person name="Santos A.P."/>
            <person name="Guimaraes A.M.S."/>
            <person name="SanMiguel P.J."/>
            <person name="Martin S.W."/>
            <person name="Messick J.B."/>
        </authorList>
    </citation>
    <scope>NUCLEOTIDE SEQUENCE</scope>
    <source>
        <strain>Ohio2</strain>
    </source>
</reference>
<dbReference type="AlphaFoldDB" id="F6FGW4"/>
<sequence>MDPSKIAIPTLAAGASAASVGGYFYATSKQATVLDKVKESLKDHHRVLSSKDDSAWEKFKEVYKASKEKQISNVSEEKVNEWCESTLKETFTQDKYDKVMTWCVVYDRSIKDHVGTSLLPSSREGADGKWQKAWEKFEKDNSNAGVLKLSDDALVGSSKPSGKEDGGKALNKWCNDRYSMKMYELGAEDLSKKVEKWCSDTQGT</sequence>
<dbReference type="BioCyc" id="MHAE859194:G1GR7-1434-MONOMER"/>
<dbReference type="Proteomes" id="UP000007952">
    <property type="component" value="Chromosome"/>
</dbReference>
<evidence type="ECO:0000313" key="1">
    <source>
        <dbReference type="EMBL" id="AEG73673.1"/>
    </source>
</evidence>